<reference evidence="2 3" key="2">
    <citation type="submission" date="2017-10" db="EMBL/GenBank/DDBJ databases">
        <title>Genome analyses suggest a sexual origin of heterokaryosis in a supposedly ancient asexual fungus.</title>
        <authorList>
            <person name="Corradi N."/>
            <person name="Sedzielewska K."/>
            <person name="Noel J."/>
            <person name="Charron P."/>
            <person name="Farinelli L."/>
            <person name="Marton T."/>
            <person name="Kruger M."/>
            <person name="Pelin A."/>
            <person name="Brachmann A."/>
            <person name="Corradi N."/>
        </authorList>
    </citation>
    <scope>NUCLEOTIDE SEQUENCE [LARGE SCALE GENOMIC DNA]</scope>
    <source>
        <strain evidence="2 3">A1</strain>
    </source>
</reference>
<dbReference type="Proteomes" id="UP000232688">
    <property type="component" value="Unassembled WGS sequence"/>
</dbReference>
<dbReference type="SUPFAM" id="SSF53098">
    <property type="entry name" value="Ribonuclease H-like"/>
    <property type="match status" value="1"/>
</dbReference>
<dbReference type="Pfam" id="PF00075">
    <property type="entry name" value="RNase_H"/>
    <property type="match status" value="1"/>
</dbReference>
<protein>
    <recommendedName>
        <fullName evidence="1">RNase H type-1 domain-containing protein</fullName>
    </recommendedName>
</protein>
<dbReference type="PROSITE" id="PS50879">
    <property type="entry name" value="RNASE_H_1"/>
    <property type="match status" value="1"/>
</dbReference>
<evidence type="ECO:0000259" key="1">
    <source>
        <dbReference type="PROSITE" id="PS50879"/>
    </source>
</evidence>
<accession>A0A2N0S5C1</accession>
<gene>
    <name evidence="2" type="ORF">RhiirA1_439261</name>
</gene>
<dbReference type="GO" id="GO:0003676">
    <property type="term" value="F:nucleic acid binding"/>
    <property type="evidence" value="ECO:0007669"/>
    <property type="project" value="InterPro"/>
</dbReference>
<organism evidence="2 3">
    <name type="scientific">Rhizophagus irregularis</name>
    <dbReference type="NCBI Taxonomy" id="588596"/>
    <lineage>
        <taxon>Eukaryota</taxon>
        <taxon>Fungi</taxon>
        <taxon>Fungi incertae sedis</taxon>
        <taxon>Mucoromycota</taxon>
        <taxon>Glomeromycotina</taxon>
        <taxon>Glomeromycetes</taxon>
        <taxon>Glomerales</taxon>
        <taxon>Glomeraceae</taxon>
        <taxon>Rhizophagus</taxon>
    </lineage>
</organism>
<evidence type="ECO:0000313" key="2">
    <source>
        <dbReference type="EMBL" id="PKC70760.1"/>
    </source>
</evidence>
<comment type="caution">
    <text evidence="2">The sequence shown here is derived from an EMBL/GenBank/DDBJ whole genome shotgun (WGS) entry which is preliminary data.</text>
</comment>
<reference evidence="2 3" key="1">
    <citation type="submission" date="2017-10" db="EMBL/GenBank/DDBJ databases">
        <title>Extensive intraspecific genome diversity in a model arbuscular mycorrhizal fungus.</title>
        <authorList>
            <person name="Chen E.C.H."/>
            <person name="Morin E."/>
            <person name="Baudet D."/>
            <person name="Noel J."/>
            <person name="Ndikumana S."/>
            <person name="Charron P."/>
            <person name="St-Onge C."/>
            <person name="Giorgi J."/>
            <person name="Grigoriev I.V."/>
            <person name="Roux C."/>
            <person name="Martin F.M."/>
            <person name="Corradi N."/>
        </authorList>
    </citation>
    <scope>NUCLEOTIDE SEQUENCE [LARGE SCALE GENOMIC DNA]</scope>
    <source>
        <strain evidence="2 3">A1</strain>
    </source>
</reference>
<dbReference type="GO" id="GO:0004523">
    <property type="term" value="F:RNA-DNA hybrid ribonuclease activity"/>
    <property type="evidence" value="ECO:0007669"/>
    <property type="project" value="InterPro"/>
</dbReference>
<dbReference type="VEuPathDB" id="FungiDB:RhiirFUN_023447"/>
<dbReference type="InterPro" id="IPR002156">
    <property type="entry name" value="RNaseH_domain"/>
</dbReference>
<dbReference type="InterPro" id="IPR036397">
    <property type="entry name" value="RNaseH_sf"/>
</dbReference>
<dbReference type="InterPro" id="IPR012337">
    <property type="entry name" value="RNaseH-like_sf"/>
</dbReference>
<dbReference type="AlphaFoldDB" id="A0A2N0S5C1"/>
<dbReference type="EMBL" id="LLXH01000203">
    <property type="protein sequence ID" value="PKC70760.1"/>
    <property type="molecule type" value="Genomic_DNA"/>
</dbReference>
<name>A0A2N0S5C1_9GLOM</name>
<dbReference type="Gene3D" id="3.30.420.10">
    <property type="entry name" value="Ribonuclease H-like superfamily/Ribonuclease H"/>
    <property type="match status" value="1"/>
</dbReference>
<evidence type="ECO:0000313" key="3">
    <source>
        <dbReference type="Proteomes" id="UP000232688"/>
    </source>
</evidence>
<dbReference type="VEuPathDB" id="FungiDB:FUN_011800"/>
<dbReference type="VEuPathDB" id="FungiDB:RhiirA1_439261"/>
<dbReference type="VEuPathDB" id="FungiDB:FUN_021801"/>
<feature type="domain" description="RNase H type-1" evidence="1">
    <location>
        <begin position="603"/>
        <end position="749"/>
    </location>
</feature>
<proteinExistence type="predicted"/>
<sequence>MFEAINSSRFPGIEYTSTIPRTCFFPKNASQSDDNDEIKELLSHKVLGYLDDTTWLAEQLPNLIENLKIAHSFYELANIHINKEKTVILANKHAKKLIKNGASSSPTHIDIEFDSVIKVPLLAKYKAARILGVYFNPDDFHKTSTKKIFNTINYVTMLIRKKKLTHDHVIYVINKVIIPRIEYLSQHFILSINQCNKINISLRSVIKQSLNLPKSTFNSVLHSNIYPHIINFFDHQLKVQSSLLVAQANNPHTSNTLKFLFLLCQQKFFLPDKPLTCFSRIESLLTFFKFYNLSLSTNFKFVTKGGSYPLAHFVIDKKFLFAHLNSLKNKGIMFLDHIITKDNAFLKDYNTIKKNLQHKGGKIPRWYTFLKNNITINNQGRLIFDLDKPIIQNPMAPRPSTPPIDGNTLHHPKRSQQWVTSWILHLSDIVYGKLLSTNNFPNCCPVSYMEHWIHKDISASSLHTSPRSTPNILIRYQGCAQHFSYYVGDMRPKCIIQVKHKDLILLEALPKKKKEDLFPRPNVPIKDFQLLKYSHPNYRLMAFNDHLVQRGYNSTVNFRPINPPIQDNSNVPNILRNMDLITKLFDDLKISEDLQDIATTLAPFIDLEFFTDGSYDSTNSQAGFPMGYGWTTSNLFNSNITYNGSLQFFPSSTKAETMAILTALVVCPEFGKIIIHTDSQAAIDSFHKSKNLHTISPRRFNKINNNILWSSIHFIIKSLSLKVKLLKVKAHSGNQFNDIVDIQAKLGRTQPIPTTIIHDHLPNQTITLNWNNEVPLDKDVRKCVGTILNYRRLDNHLNHASLESIKNDTKNLLINWALSSKWFNYNGRNDTTSPLHTKDLKWKIRCSTLTLPTLDILNRNFPLLIKDRTQCLSCHNHVETNIHLWECSDNYELIKSSFIQMGTILIDLLKSHADRLSLVISDSIKYSPTFRWAYHSEPIHPVAYLLLKSYISNDLLGIFRAHINTMKHIVKLIMHYMHQCSILIKINIWKARNQKWKALRDAWGITKTSFTKYRDIFSRNQRTAAALNRPVVIDNNRDLERGYINPFNDFRNFKLDKDFLFILFSSSNFLHSGSFFSHLDEVFSFNNVITNNSPFNFAIYNV</sequence>